<evidence type="ECO:0000313" key="2">
    <source>
        <dbReference type="EMBL" id="EKE28577.1"/>
    </source>
</evidence>
<keyword evidence="1" id="KW-0812">Transmembrane</keyword>
<accession>K2G2T0</accession>
<comment type="caution">
    <text evidence="2">The sequence shown here is derived from an EMBL/GenBank/DDBJ whole genome shotgun (WGS) entry which is preliminary data.</text>
</comment>
<keyword evidence="1" id="KW-0472">Membrane</keyword>
<dbReference type="EMBL" id="AMFJ01000317">
    <property type="protein sequence ID" value="EKE28577.1"/>
    <property type="molecule type" value="Genomic_DNA"/>
</dbReference>
<evidence type="ECO:0000256" key="1">
    <source>
        <dbReference type="SAM" id="Phobius"/>
    </source>
</evidence>
<protein>
    <submittedName>
        <fullName evidence="2">Uncharacterized protein</fullName>
    </submittedName>
</protein>
<dbReference type="AlphaFoldDB" id="K2G2T0"/>
<name>K2G2T0_9BACT</name>
<proteinExistence type="predicted"/>
<organism evidence="2">
    <name type="scientific">uncultured bacterium</name>
    <name type="common">gcode 4</name>
    <dbReference type="NCBI Taxonomy" id="1234023"/>
    <lineage>
        <taxon>Bacteria</taxon>
        <taxon>environmental samples</taxon>
    </lineage>
</organism>
<feature type="transmembrane region" description="Helical" evidence="1">
    <location>
        <begin position="12"/>
        <end position="39"/>
    </location>
</feature>
<sequence>MPLVWAVLATFWLLIILVPALLNLLVWLVLIFIWWSIFVTSMAFKGWKKESIKFWSYEIFRNKKTK</sequence>
<reference evidence="2" key="1">
    <citation type="journal article" date="2012" name="Science">
        <title>Fermentation, hydrogen, and sulfur metabolism in multiple uncultivated bacterial phyla.</title>
        <authorList>
            <person name="Wrighton K.C."/>
            <person name="Thomas B.C."/>
            <person name="Sharon I."/>
            <person name="Miller C.S."/>
            <person name="Castelle C.J."/>
            <person name="VerBerkmoes N.C."/>
            <person name="Wilkins M.J."/>
            <person name="Hettich R.L."/>
            <person name="Lipton M.S."/>
            <person name="Williams K.H."/>
            <person name="Long P.E."/>
            <person name="Banfield J.F."/>
        </authorList>
    </citation>
    <scope>NUCLEOTIDE SEQUENCE [LARGE SCALE GENOMIC DNA]</scope>
</reference>
<gene>
    <name evidence="2" type="ORF">ACD_3C00043G0016</name>
</gene>
<keyword evidence="1" id="KW-1133">Transmembrane helix</keyword>